<comment type="function">
    <text evidence="11 12">Phosphorylation of dTMP to form dTDP in both de novo and salvage pathways of dTTP synthesis.</text>
</comment>
<dbReference type="GO" id="GO:0004798">
    <property type="term" value="F:dTMP kinase activity"/>
    <property type="evidence" value="ECO:0007669"/>
    <property type="project" value="UniProtKB-UniRule"/>
</dbReference>
<dbReference type="Pfam" id="PF02223">
    <property type="entry name" value="Thymidylate_kin"/>
    <property type="match status" value="1"/>
</dbReference>
<evidence type="ECO:0000256" key="1">
    <source>
        <dbReference type="ARBA" id="ARBA00009776"/>
    </source>
</evidence>
<dbReference type="CDD" id="cd01672">
    <property type="entry name" value="TMPK"/>
    <property type="match status" value="1"/>
</dbReference>
<dbReference type="InterPro" id="IPR039430">
    <property type="entry name" value="Thymidylate_kin-like_dom"/>
</dbReference>
<dbReference type="GO" id="GO:0005829">
    <property type="term" value="C:cytosol"/>
    <property type="evidence" value="ECO:0007669"/>
    <property type="project" value="TreeGrafter"/>
</dbReference>
<dbReference type="SUPFAM" id="SSF52540">
    <property type="entry name" value="P-loop containing nucleoside triphosphate hydrolases"/>
    <property type="match status" value="1"/>
</dbReference>
<dbReference type="FunFam" id="3.40.50.300:FF:000225">
    <property type="entry name" value="Thymidylate kinase"/>
    <property type="match status" value="1"/>
</dbReference>
<dbReference type="OrthoDB" id="9774907at2"/>
<keyword evidence="7 12" id="KW-0418">Kinase</keyword>
<evidence type="ECO:0000313" key="15">
    <source>
        <dbReference type="Proteomes" id="UP000266313"/>
    </source>
</evidence>
<dbReference type="GO" id="GO:0006227">
    <property type="term" value="P:dUDP biosynthetic process"/>
    <property type="evidence" value="ECO:0007669"/>
    <property type="project" value="TreeGrafter"/>
</dbReference>
<evidence type="ECO:0000256" key="5">
    <source>
        <dbReference type="ARBA" id="ARBA00022727"/>
    </source>
</evidence>
<evidence type="ECO:0000256" key="7">
    <source>
        <dbReference type="ARBA" id="ARBA00022777"/>
    </source>
</evidence>
<feature type="binding site" evidence="12">
    <location>
        <begin position="11"/>
        <end position="18"/>
    </location>
    <ligand>
        <name>ATP</name>
        <dbReference type="ChEBI" id="CHEBI:30616"/>
    </ligand>
</feature>
<dbReference type="Proteomes" id="UP000266313">
    <property type="component" value="Chromosome"/>
</dbReference>
<dbReference type="KEGG" id="mmai:sS8_4726"/>
<evidence type="ECO:0000256" key="4">
    <source>
        <dbReference type="ARBA" id="ARBA00022679"/>
    </source>
</evidence>
<reference evidence="14 15" key="1">
    <citation type="submission" date="2016-12" db="EMBL/GenBank/DDBJ databases">
        <title>Genome sequencing of Methylocaldum marinum.</title>
        <authorList>
            <person name="Takeuchi M."/>
            <person name="Kamagata Y."/>
            <person name="Hiraoka S."/>
            <person name="Oshima K."/>
            <person name="Hattori M."/>
            <person name="Iwasaki W."/>
        </authorList>
    </citation>
    <scope>NUCLEOTIDE SEQUENCE [LARGE SCALE GENOMIC DNA]</scope>
    <source>
        <strain evidence="14 15">S8</strain>
    </source>
</reference>
<dbReference type="HAMAP" id="MF_00165">
    <property type="entry name" value="Thymidylate_kinase"/>
    <property type="match status" value="1"/>
</dbReference>
<keyword evidence="8 12" id="KW-0067">ATP-binding</keyword>
<dbReference type="RefSeq" id="WP_119631788.1">
    <property type="nucleotide sequence ID" value="NZ_AP017928.1"/>
</dbReference>
<dbReference type="GO" id="GO:0006235">
    <property type="term" value="P:dTTP biosynthetic process"/>
    <property type="evidence" value="ECO:0007669"/>
    <property type="project" value="UniProtKB-UniRule"/>
</dbReference>
<evidence type="ECO:0000256" key="11">
    <source>
        <dbReference type="ARBA" id="ARBA00057735"/>
    </source>
</evidence>
<dbReference type="NCBIfam" id="TIGR00041">
    <property type="entry name" value="DTMP_kinase"/>
    <property type="match status" value="1"/>
</dbReference>
<dbReference type="GO" id="GO:0006233">
    <property type="term" value="P:dTDP biosynthetic process"/>
    <property type="evidence" value="ECO:0007669"/>
    <property type="project" value="InterPro"/>
</dbReference>
<proteinExistence type="inferred from homology"/>
<dbReference type="EC" id="2.7.4.9" evidence="2 12"/>
<evidence type="ECO:0000256" key="6">
    <source>
        <dbReference type="ARBA" id="ARBA00022741"/>
    </source>
</evidence>
<dbReference type="PANTHER" id="PTHR10344:SF4">
    <property type="entry name" value="UMP-CMP KINASE 2, MITOCHONDRIAL"/>
    <property type="match status" value="1"/>
</dbReference>
<evidence type="ECO:0000259" key="13">
    <source>
        <dbReference type="Pfam" id="PF02223"/>
    </source>
</evidence>
<comment type="similarity">
    <text evidence="1 12">Belongs to the thymidylate kinase family.</text>
</comment>
<dbReference type="InterPro" id="IPR018094">
    <property type="entry name" value="Thymidylate_kinase"/>
</dbReference>
<dbReference type="InterPro" id="IPR027417">
    <property type="entry name" value="P-loop_NTPase"/>
</dbReference>
<dbReference type="PANTHER" id="PTHR10344">
    <property type="entry name" value="THYMIDYLATE KINASE"/>
    <property type="match status" value="1"/>
</dbReference>
<evidence type="ECO:0000256" key="9">
    <source>
        <dbReference type="ARBA" id="ARBA00029962"/>
    </source>
</evidence>
<name>A0A250KYD9_9GAMM</name>
<evidence type="ECO:0000256" key="8">
    <source>
        <dbReference type="ARBA" id="ARBA00022840"/>
    </source>
</evidence>
<evidence type="ECO:0000256" key="2">
    <source>
        <dbReference type="ARBA" id="ARBA00012980"/>
    </source>
</evidence>
<keyword evidence="4 12" id="KW-0808">Transferase</keyword>
<dbReference type="EMBL" id="AP017928">
    <property type="protein sequence ID" value="BBA36650.1"/>
    <property type="molecule type" value="Genomic_DNA"/>
</dbReference>
<dbReference type="Gene3D" id="3.40.50.300">
    <property type="entry name" value="P-loop containing nucleotide triphosphate hydrolases"/>
    <property type="match status" value="1"/>
</dbReference>
<dbReference type="GO" id="GO:0005524">
    <property type="term" value="F:ATP binding"/>
    <property type="evidence" value="ECO:0007669"/>
    <property type="project" value="UniProtKB-UniRule"/>
</dbReference>
<gene>
    <name evidence="12" type="primary">tmk</name>
    <name evidence="14" type="ORF">sS8_4726</name>
</gene>
<comment type="catalytic activity">
    <reaction evidence="10 12">
        <text>dTMP + ATP = dTDP + ADP</text>
        <dbReference type="Rhea" id="RHEA:13517"/>
        <dbReference type="ChEBI" id="CHEBI:30616"/>
        <dbReference type="ChEBI" id="CHEBI:58369"/>
        <dbReference type="ChEBI" id="CHEBI:63528"/>
        <dbReference type="ChEBI" id="CHEBI:456216"/>
        <dbReference type="EC" id="2.7.4.9"/>
    </reaction>
</comment>
<protein>
    <recommendedName>
        <fullName evidence="3 12">Thymidylate kinase</fullName>
        <ecNumber evidence="2 12">2.7.4.9</ecNumber>
    </recommendedName>
    <alternativeName>
        <fullName evidence="9 12">dTMP kinase</fullName>
    </alternativeName>
</protein>
<sequence length="206" mass="23224">MIRGKFITLEGGEGVGKTTNLDFIRNYLQQSGIQFLVTREPGGTPIGEAIRRLVIDSQGISAQAELLLMFAARAQHIEEVIEPALTEGIWVVCDRFTDASYAYQGGGRGIDPKVIRFLEGWLQKGLEPDLTLLFDAPVEIGLDRARSRGSLDRFETEMPAFFSRVRETYRDLARQWPHRIKLLDATQSLVDVQAEIAKHLDELRHT</sequence>
<evidence type="ECO:0000256" key="3">
    <source>
        <dbReference type="ARBA" id="ARBA00017144"/>
    </source>
</evidence>
<evidence type="ECO:0000256" key="12">
    <source>
        <dbReference type="HAMAP-Rule" id="MF_00165"/>
    </source>
</evidence>
<accession>A0A250KYD9</accession>
<dbReference type="AlphaFoldDB" id="A0A250KYD9"/>
<evidence type="ECO:0000256" key="10">
    <source>
        <dbReference type="ARBA" id="ARBA00048743"/>
    </source>
</evidence>
<organism evidence="14 15">
    <name type="scientific">Methylocaldum marinum</name>
    <dbReference type="NCBI Taxonomy" id="1432792"/>
    <lineage>
        <taxon>Bacteria</taxon>
        <taxon>Pseudomonadati</taxon>
        <taxon>Pseudomonadota</taxon>
        <taxon>Gammaproteobacteria</taxon>
        <taxon>Methylococcales</taxon>
        <taxon>Methylococcaceae</taxon>
        <taxon>Methylocaldum</taxon>
    </lineage>
</organism>
<feature type="domain" description="Thymidylate kinase-like" evidence="13">
    <location>
        <begin position="9"/>
        <end position="196"/>
    </location>
</feature>
<evidence type="ECO:0000313" key="14">
    <source>
        <dbReference type="EMBL" id="BBA36650.1"/>
    </source>
</evidence>
<keyword evidence="15" id="KW-1185">Reference proteome</keyword>
<keyword evidence="6 12" id="KW-0547">Nucleotide-binding</keyword>
<keyword evidence="5 12" id="KW-0545">Nucleotide biosynthesis</keyword>